<feature type="compositionally biased region" description="Pro residues" evidence="5">
    <location>
        <begin position="53"/>
        <end position="64"/>
    </location>
</feature>
<feature type="zinc finger region" description="TRAF-type" evidence="4">
    <location>
        <begin position="161"/>
        <end position="198"/>
    </location>
</feature>
<dbReference type="SUPFAM" id="SSF47769">
    <property type="entry name" value="SAM/Pointed domain"/>
    <property type="match status" value="1"/>
</dbReference>
<reference evidence="8 9" key="1">
    <citation type="journal article" date="2013" name="PLoS Genet.">
        <title>Distinctive expansion of potential virulence genes in the genome of the oomycete fish pathogen Saprolegnia parasitica.</title>
        <authorList>
            <person name="Jiang R.H."/>
            <person name="de Bruijn I."/>
            <person name="Haas B.J."/>
            <person name="Belmonte R."/>
            <person name="Lobach L."/>
            <person name="Christie J."/>
            <person name="van den Ackerveken G."/>
            <person name="Bottin A."/>
            <person name="Bulone V."/>
            <person name="Diaz-Moreno S.M."/>
            <person name="Dumas B."/>
            <person name="Fan L."/>
            <person name="Gaulin E."/>
            <person name="Govers F."/>
            <person name="Grenville-Briggs L.J."/>
            <person name="Horner N.R."/>
            <person name="Levin J.Z."/>
            <person name="Mammella M."/>
            <person name="Meijer H.J."/>
            <person name="Morris P."/>
            <person name="Nusbaum C."/>
            <person name="Oome S."/>
            <person name="Phillips A.J."/>
            <person name="van Rooyen D."/>
            <person name="Rzeszutek E."/>
            <person name="Saraiva M."/>
            <person name="Secombes C.J."/>
            <person name="Seidl M.F."/>
            <person name="Snel B."/>
            <person name="Stassen J.H."/>
            <person name="Sykes S."/>
            <person name="Tripathy S."/>
            <person name="van den Berg H."/>
            <person name="Vega-Arreguin J.C."/>
            <person name="Wawra S."/>
            <person name="Young S.K."/>
            <person name="Zeng Q."/>
            <person name="Dieguez-Uribeondo J."/>
            <person name="Russ C."/>
            <person name="Tyler B.M."/>
            <person name="van West P."/>
        </authorList>
    </citation>
    <scope>NUCLEOTIDE SEQUENCE [LARGE SCALE GENOMIC DNA]</scope>
    <source>
        <strain evidence="8 9">CBS 223.65</strain>
    </source>
</reference>
<dbReference type="InterPro" id="IPR051986">
    <property type="entry name" value="Innate_Immune_Apopt_Reg"/>
</dbReference>
<dbReference type="VEuPathDB" id="FungiDB:SPRG_03217"/>
<dbReference type="Proteomes" id="UP000030745">
    <property type="component" value="Unassembled WGS sequence"/>
</dbReference>
<dbReference type="GO" id="GO:0005739">
    <property type="term" value="C:mitochondrion"/>
    <property type="evidence" value="ECO:0007669"/>
    <property type="project" value="TreeGrafter"/>
</dbReference>
<dbReference type="SMART" id="SM00454">
    <property type="entry name" value="SAM"/>
    <property type="match status" value="1"/>
</dbReference>
<feature type="region of interest" description="Disordered" evidence="5">
    <location>
        <begin position="498"/>
        <end position="558"/>
    </location>
</feature>
<feature type="compositionally biased region" description="Polar residues" evidence="5">
    <location>
        <begin position="529"/>
        <end position="543"/>
    </location>
</feature>
<organism evidence="8 9">
    <name type="scientific">Saprolegnia parasitica (strain CBS 223.65)</name>
    <dbReference type="NCBI Taxonomy" id="695850"/>
    <lineage>
        <taxon>Eukaryota</taxon>
        <taxon>Sar</taxon>
        <taxon>Stramenopiles</taxon>
        <taxon>Oomycota</taxon>
        <taxon>Saprolegniomycetes</taxon>
        <taxon>Saprolegniales</taxon>
        <taxon>Saprolegniaceae</taxon>
        <taxon>Saprolegnia</taxon>
    </lineage>
</organism>
<feature type="domain" description="TRAF-type" evidence="7">
    <location>
        <begin position="161"/>
        <end position="198"/>
    </location>
</feature>
<evidence type="ECO:0008006" key="10">
    <source>
        <dbReference type="Google" id="ProtNLM"/>
    </source>
</evidence>
<feature type="region of interest" description="Disordered" evidence="5">
    <location>
        <begin position="383"/>
        <end position="424"/>
    </location>
</feature>
<evidence type="ECO:0000259" key="6">
    <source>
        <dbReference type="PROSITE" id="PS50105"/>
    </source>
</evidence>
<proteinExistence type="predicted"/>
<feature type="region of interest" description="Disordered" evidence="5">
    <location>
        <begin position="322"/>
        <end position="345"/>
    </location>
</feature>
<dbReference type="InterPro" id="IPR013761">
    <property type="entry name" value="SAM/pointed_sf"/>
</dbReference>
<dbReference type="OrthoDB" id="193703at2759"/>
<dbReference type="GO" id="GO:0008270">
    <property type="term" value="F:zinc ion binding"/>
    <property type="evidence" value="ECO:0007669"/>
    <property type="project" value="UniProtKB-KW"/>
</dbReference>
<dbReference type="EMBL" id="KK583196">
    <property type="protein sequence ID" value="KDO32000.1"/>
    <property type="molecule type" value="Genomic_DNA"/>
</dbReference>
<feature type="compositionally biased region" description="Acidic residues" evidence="5">
    <location>
        <begin position="501"/>
        <end position="518"/>
    </location>
</feature>
<feature type="region of interest" description="Disordered" evidence="5">
    <location>
        <begin position="37"/>
        <end position="73"/>
    </location>
</feature>
<dbReference type="PROSITE" id="PS50145">
    <property type="entry name" value="ZF_TRAF"/>
    <property type="match status" value="1"/>
</dbReference>
<keyword evidence="9" id="KW-1185">Reference proteome</keyword>
<dbReference type="PANTHER" id="PTHR16295">
    <property type="entry name" value="TRAF-TYPE ZINC FINGER PROTEIN-RELATED"/>
    <property type="match status" value="1"/>
</dbReference>
<dbReference type="PANTHER" id="PTHR16295:SF10">
    <property type="entry name" value="EXPRESSED PROTEIN"/>
    <property type="match status" value="1"/>
</dbReference>
<protein>
    <recommendedName>
        <fullName evidence="10">SAM domain-containing protein</fullName>
    </recommendedName>
</protein>
<keyword evidence="1 4" id="KW-0479">Metal-binding</keyword>
<dbReference type="Gene3D" id="1.10.150.50">
    <property type="entry name" value="Transcription Factor, Ets-1"/>
    <property type="match status" value="1"/>
</dbReference>
<evidence type="ECO:0000256" key="4">
    <source>
        <dbReference type="PROSITE-ProRule" id="PRU00207"/>
    </source>
</evidence>
<dbReference type="AlphaFoldDB" id="A0A067CRW7"/>
<evidence type="ECO:0000313" key="8">
    <source>
        <dbReference type="EMBL" id="KDO32000.1"/>
    </source>
</evidence>
<evidence type="ECO:0000313" key="9">
    <source>
        <dbReference type="Proteomes" id="UP000030745"/>
    </source>
</evidence>
<dbReference type="Pfam" id="PF00536">
    <property type="entry name" value="SAM_1"/>
    <property type="match status" value="1"/>
</dbReference>
<keyword evidence="3 4" id="KW-0862">Zinc</keyword>
<evidence type="ECO:0000256" key="2">
    <source>
        <dbReference type="ARBA" id="ARBA00022771"/>
    </source>
</evidence>
<evidence type="ECO:0000256" key="5">
    <source>
        <dbReference type="SAM" id="MobiDB-lite"/>
    </source>
</evidence>
<dbReference type="GeneID" id="24125740"/>
<dbReference type="KEGG" id="spar:SPRG_03217"/>
<evidence type="ECO:0000259" key="7">
    <source>
        <dbReference type="PROSITE" id="PS50145"/>
    </source>
</evidence>
<keyword evidence="2 4" id="KW-0863">Zinc-finger</keyword>
<dbReference type="PROSITE" id="PS50105">
    <property type="entry name" value="SAM_DOMAIN"/>
    <property type="match status" value="1"/>
</dbReference>
<dbReference type="STRING" id="695850.A0A067CRW7"/>
<feature type="compositionally biased region" description="Low complexity" evidence="5">
    <location>
        <begin position="544"/>
        <end position="555"/>
    </location>
</feature>
<dbReference type="SUPFAM" id="SSF49599">
    <property type="entry name" value="TRAF domain-like"/>
    <property type="match status" value="2"/>
</dbReference>
<evidence type="ECO:0000256" key="1">
    <source>
        <dbReference type="ARBA" id="ARBA00022723"/>
    </source>
</evidence>
<dbReference type="InterPro" id="IPR013083">
    <property type="entry name" value="Znf_RING/FYVE/PHD"/>
</dbReference>
<feature type="domain" description="SAM" evidence="6">
    <location>
        <begin position="433"/>
        <end position="498"/>
    </location>
</feature>
<sequence>MPKLSGPQSTCVEATDNGVPAMQGALAEAELAKARVEQRLKLERERRHSLGSMPPPTSPPPKAAPTPTTENTQVTSNVKCKLCNLEMAASALSSHEQTQCPVRLEVGRAKDDGDCALTKCKHCLNDVKASDMAEHELTCDQVMKQCPHCLRRQKMSELQEHINVCDCRLVQCPNQCGGKFLQRGLEKHVLTKCPKRSVAKPEVPKPIVAETPMSTVDKQECKYCDESFPSKELDEHEQSCDWKPKRCQYCNMVIIARDLARHETSCKQSARQCAHCQQSFPSTAFATHMPKCPKRPIKCIRCGELFPADVIVVHSTSCKPSLTTAATVTSPKRKSESNLQQLMQPDPNAELQRRMSTMQLHGTPDEDGSDRLSRRSFALAQLTAQGASQPAAKTAERHDDEDEEDEEEDEVEEDGEDEEDDEDVSLAQVVAEWNVENVCLWLKEDVGVPDVVDRFDALQIDGQALLDLTEAALISEVGIKVKAHRDRILAAIEAIKTSDDYSSDEDDGESHDEEEEDGVSAHAEAPYHVSSSKSNSLTRRMSLQTAPPASAQTQANLLNRINSALNSGSVFRTSAPPSK</sequence>
<feature type="compositionally biased region" description="Basic and acidic residues" evidence="5">
    <location>
        <begin position="37"/>
        <end position="48"/>
    </location>
</feature>
<accession>A0A067CRW7</accession>
<dbReference type="InterPro" id="IPR001660">
    <property type="entry name" value="SAM"/>
</dbReference>
<gene>
    <name evidence="8" type="ORF">SPRG_03217</name>
</gene>
<feature type="compositionally biased region" description="Acidic residues" evidence="5">
    <location>
        <begin position="399"/>
        <end position="424"/>
    </location>
</feature>
<evidence type="ECO:0000256" key="3">
    <source>
        <dbReference type="ARBA" id="ARBA00022833"/>
    </source>
</evidence>
<dbReference type="Gene3D" id="3.30.40.10">
    <property type="entry name" value="Zinc/RING finger domain, C3HC4 (zinc finger)"/>
    <property type="match status" value="3"/>
</dbReference>
<dbReference type="InterPro" id="IPR001293">
    <property type="entry name" value="Znf_TRAF"/>
</dbReference>
<dbReference type="RefSeq" id="XP_012197194.1">
    <property type="nucleotide sequence ID" value="XM_012341804.1"/>
</dbReference>
<dbReference type="OMA" id="HEASCKT"/>
<name>A0A067CRW7_SAPPC</name>